<sequence length="130" mass="14490">MEHAKLLSVYLFFYRPQEESNKARLLCPRRPLWRWSHWTCPRCVARLSLTAAVARPLFPQLQHRCRGGGMDAEPRGTPAHVGVAMLPFRGSQRCSTVAQQSGLSVRGGGNVRPCFALSGFKLPVSQDGAW</sequence>
<dbReference type="EMBL" id="FN554974">
    <property type="protein sequence ID" value="CBH17239.1"/>
    <property type="molecule type" value="Genomic_DNA"/>
</dbReference>
<dbReference type="RefSeq" id="XP_011779503.1">
    <property type="nucleotide sequence ID" value="XM_011781201.1"/>
</dbReference>
<dbReference type="Proteomes" id="UP000002316">
    <property type="component" value="Chromosome 11"/>
</dbReference>
<dbReference type="AlphaFoldDB" id="D0A6D8"/>
<evidence type="ECO:0000313" key="2">
    <source>
        <dbReference type="Proteomes" id="UP000002316"/>
    </source>
</evidence>
<gene>
    <name evidence="1" type="ORF">TbgDal_XI3570</name>
</gene>
<name>D0A6D8_TRYB9</name>
<dbReference type="KEGG" id="tbg:TbgDal_XI3570"/>
<dbReference type="GeneID" id="23867338"/>
<evidence type="ECO:0000313" key="1">
    <source>
        <dbReference type="EMBL" id="CBH17239.1"/>
    </source>
</evidence>
<accession>D0A6D8</accession>
<organism evidence="1 2">
    <name type="scientific">Trypanosoma brucei gambiense (strain MHOM/CI/86/DAL972)</name>
    <dbReference type="NCBI Taxonomy" id="679716"/>
    <lineage>
        <taxon>Eukaryota</taxon>
        <taxon>Discoba</taxon>
        <taxon>Euglenozoa</taxon>
        <taxon>Kinetoplastea</taxon>
        <taxon>Metakinetoplastina</taxon>
        <taxon>Trypanosomatida</taxon>
        <taxon>Trypanosomatidae</taxon>
        <taxon>Trypanosoma</taxon>
    </lineage>
</organism>
<reference evidence="2" key="1">
    <citation type="journal article" date="2010" name="PLoS Negl. Trop. Dis.">
        <title>The genome sequence of Trypanosoma brucei gambiense, causative agent of chronic human african trypanosomiasis.</title>
        <authorList>
            <person name="Jackson A.P."/>
            <person name="Sanders M."/>
            <person name="Berry A."/>
            <person name="McQuillan J."/>
            <person name="Aslett M.A."/>
            <person name="Quail M.A."/>
            <person name="Chukualim B."/>
            <person name="Capewell P."/>
            <person name="MacLeod A."/>
            <person name="Melville S.E."/>
            <person name="Gibson W."/>
            <person name="Barry J.D."/>
            <person name="Berriman M."/>
            <person name="Hertz-Fowler C."/>
        </authorList>
    </citation>
    <scope>NUCLEOTIDE SEQUENCE [LARGE SCALE GENOMIC DNA]</scope>
    <source>
        <strain evidence="2">MHOM/CI/86/DAL972</strain>
    </source>
</reference>
<protein>
    <submittedName>
        <fullName evidence="1">Uncharacterized protein</fullName>
    </submittedName>
</protein>
<proteinExistence type="predicted"/>